<feature type="transmembrane region" description="Helical" evidence="1">
    <location>
        <begin position="331"/>
        <end position="349"/>
    </location>
</feature>
<feature type="transmembrane region" description="Helical" evidence="1">
    <location>
        <begin position="160"/>
        <end position="190"/>
    </location>
</feature>
<organism evidence="2 3">
    <name type="scientific">Selenomonas ruminantium</name>
    <dbReference type="NCBI Taxonomy" id="971"/>
    <lineage>
        <taxon>Bacteria</taxon>
        <taxon>Bacillati</taxon>
        <taxon>Bacillota</taxon>
        <taxon>Negativicutes</taxon>
        <taxon>Selenomonadales</taxon>
        <taxon>Selenomonadaceae</taxon>
        <taxon>Selenomonas</taxon>
    </lineage>
</organism>
<feature type="transmembrane region" description="Helical" evidence="1">
    <location>
        <begin position="96"/>
        <end position="114"/>
    </location>
</feature>
<dbReference type="OrthoDB" id="9991508at2"/>
<dbReference type="Proteomes" id="UP000183639">
    <property type="component" value="Unassembled WGS sequence"/>
</dbReference>
<sequence length="367" mass="42330">MCELSCVILFVFMSIEGYIHSAKTQMFIFLAFCLTTVLIYSLVGELFGGFSVKFDNFFSVFVCSLYLSYSLCLYIVKQFKFKINLLFSLFEYKYYFAFVMIFSYIEIMIGIYYVSTSSYAGLRALINANSVSLHSGITSAMVTSIMFMEYEFFNRKKVRIFIAFTLFFLAILSTSKIFILLAIIYIVPWYTKWYHMGVKQSLFMLFIIIGCFMMSQLLLGKVAEIDGSSNAVVSLTYTMMGYYLGGLASFQLFLDGIISSEPGWVRTGAWLGNVYSAFLSLFVEKNYLIFMIKVSMIGAFYALLTTDSYSIRYLKNYGWLALLMVFYDNMFGANQLVCFLITSIFINIFSNNFKRVRKDNNHEKTIN</sequence>
<keyword evidence="1" id="KW-0812">Transmembrane</keyword>
<protein>
    <submittedName>
        <fullName evidence="2">Uncharacterized protein</fullName>
    </submittedName>
</protein>
<feature type="transmembrane region" description="Helical" evidence="1">
    <location>
        <begin position="290"/>
        <end position="311"/>
    </location>
</feature>
<evidence type="ECO:0000256" key="1">
    <source>
        <dbReference type="SAM" id="Phobius"/>
    </source>
</evidence>
<evidence type="ECO:0000313" key="3">
    <source>
        <dbReference type="Proteomes" id="UP000183639"/>
    </source>
</evidence>
<feature type="transmembrane region" description="Helical" evidence="1">
    <location>
        <begin position="264"/>
        <end position="283"/>
    </location>
</feature>
<dbReference type="RefSeq" id="WP_075441662.1">
    <property type="nucleotide sequence ID" value="NZ_FOQK01000002.1"/>
</dbReference>
<gene>
    <name evidence="2" type="ORF">SAMN04487861_1026</name>
</gene>
<dbReference type="EMBL" id="FOQK01000002">
    <property type="protein sequence ID" value="SFH67143.1"/>
    <property type="molecule type" value="Genomic_DNA"/>
</dbReference>
<feature type="transmembrane region" description="Helical" evidence="1">
    <location>
        <begin position="202"/>
        <end position="219"/>
    </location>
</feature>
<keyword evidence="1" id="KW-0472">Membrane</keyword>
<proteinExistence type="predicted"/>
<evidence type="ECO:0000313" key="2">
    <source>
        <dbReference type="EMBL" id="SFH67143.1"/>
    </source>
</evidence>
<feature type="transmembrane region" description="Helical" evidence="1">
    <location>
        <begin position="27"/>
        <end position="50"/>
    </location>
</feature>
<reference evidence="2 3" key="1">
    <citation type="submission" date="2016-10" db="EMBL/GenBank/DDBJ databases">
        <authorList>
            <person name="de Groot N.N."/>
        </authorList>
    </citation>
    <scope>NUCLEOTIDE SEQUENCE [LARGE SCALE GENOMIC DNA]</scope>
    <source>
        <strain evidence="2 3">Z108</strain>
    </source>
</reference>
<keyword evidence="1" id="KW-1133">Transmembrane helix</keyword>
<accession>A0A1I3BY57</accession>
<dbReference type="AlphaFoldDB" id="A0A1I3BY57"/>
<name>A0A1I3BY57_SELRU</name>
<feature type="transmembrane region" description="Helical" evidence="1">
    <location>
        <begin position="231"/>
        <end position="252"/>
    </location>
</feature>
<feature type="transmembrane region" description="Helical" evidence="1">
    <location>
        <begin position="126"/>
        <end position="148"/>
    </location>
</feature>
<feature type="transmembrane region" description="Helical" evidence="1">
    <location>
        <begin position="56"/>
        <end position="76"/>
    </location>
</feature>